<comment type="catalytic activity">
    <reaction evidence="10">
        <text>adenylyl-molybdopterin + molybdate = Mo-molybdopterin + AMP + H(+)</text>
        <dbReference type="Rhea" id="RHEA:35047"/>
        <dbReference type="ChEBI" id="CHEBI:15378"/>
        <dbReference type="ChEBI" id="CHEBI:36264"/>
        <dbReference type="ChEBI" id="CHEBI:62727"/>
        <dbReference type="ChEBI" id="CHEBI:71302"/>
        <dbReference type="ChEBI" id="CHEBI:456215"/>
        <dbReference type="EC" id="2.10.1.1"/>
    </reaction>
</comment>
<keyword evidence="14" id="KW-1185">Reference proteome</keyword>
<comment type="similarity">
    <text evidence="4 11">Belongs to the MoeA family.</text>
</comment>
<proteinExistence type="inferred from homology"/>
<dbReference type="GO" id="GO:0005829">
    <property type="term" value="C:cytosol"/>
    <property type="evidence" value="ECO:0007669"/>
    <property type="project" value="TreeGrafter"/>
</dbReference>
<dbReference type="UniPathway" id="UPA00344"/>
<dbReference type="PANTHER" id="PTHR10192:SF5">
    <property type="entry name" value="GEPHYRIN"/>
    <property type="match status" value="1"/>
</dbReference>
<evidence type="ECO:0000256" key="8">
    <source>
        <dbReference type="ARBA" id="ARBA00022842"/>
    </source>
</evidence>
<organism evidence="13 14">
    <name type="scientific">Roseinatronobacter thiooxidans</name>
    <dbReference type="NCBI Taxonomy" id="121821"/>
    <lineage>
        <taxon>Bacteria</taxon>
        <taxon>Pseudomonadati</taxon>
        <taxon>Pseudomonadota</taxon>
        <taxon>Alphaproteobacteria</taxon>
        <taxon>Rhodobacterales</taxon>
        <taxon>Paracoccaceae</taxon>
        <taxon>Roseinatronobacter</taxon>
    </lineage>
</organism>
<dbReference type="CDD" id="cd00887">
    <property type="entry name" value="MoeA"/>
    <property type="match status" value="1"/>
</dbReference>
<dbReference type="AlphaFoldDB" id="A0A2W7Q7Y3"/>
<dbReference type="Pfam" id="PF00994">
    <property type="entry name" value="MoCF_biosynth"/>
    <property type="match status" value="1"/>
</dbReference>
<dbReference type="OrthoDB" id="9804758at2"/>
<dbReference type="InterPro" id="IPR036688">
    <property type="entry name" value="MoeA_C_domain_IV_sf"/>
</dbReference>
<dbReference type="Gene3D" id="3.40.980.10">
    <property type="entry name" value="MoaB/Mog-like domain"/>
    <property type="match status" value="1"/>
</dbReference>
<dbReference type="SUPFAM" id="SSF63867">
    <property type="entry name" value="MoeA C-terminal domain-like"/>
    <property type="match status" value="1"/>
</dbReference>
<dbReference type="InterPro" id="IPR001453">
    <property type="entry name" value="MoaB/Mog_dom"/>
</dbReference>
<dbReference type="InterPro" id="IPR005111">
    <property type="entry name" value="MoeA_C_domain_IV"/>
</dbReference>
<dbReference type="InterPro" id="IPR005110">
    <property type="entry name" value="MoeA_linker/N"/>
</dbReference>
<dbReference type="SUPFAM" id="SSF63882">
    <property type="entry name" value="MoeA N-terminal region -like"/>
    <property type="match status" value="1"/>
</dbReference>
<evidence type="ECO:0000256" key="11">
    <source>
        <dbReference type="RuleBase" id="RU365090"/>
    </source>
</evidence>
<dbReference type="Gene3D" id="3.90.105.10">
    <property type="entry name" value="Molybdopterin biosynthesis moea protein, domain 2"/>
    <property type="match status" value="1"/>
</dbReference>
<evidence type="ECO:0000313" key="13">
    <source>
        <dbReference type="EMBL" id="PZX41960.1"/>
    </source>
</evidence>
<dbReference type="FunFam" id="3.40.980.10:FF:000004">
    <property type="entry name" value="Molybdopterin molybdenumtransferase"/>
    <property type="match status" value="1"/>
</dbReference>
<evidence type="ECO:0000256" key="3">
    <source>
        <dbReference type="ARBA" id="ARBA00005046"/>
    </source>
</evidence>
<keyword evidence="6 11" id="KW-0808">Transferase</keyword>
<dbReference type="EMBL" id="QKZQ01000010">
    <property type="protein sequence ID" value="PZX41960.1"/>
    <property type="molecule type" value="Genomic_DNA"/>
</dbReference>
<comment type="pathway">
    <text evidence="3 11">Cofactor biosynthesis; molybdopterin biosynthesis.</text>
</comment>
<keyword evidence="8 11" id="KW-0460">Magnesium</keyword>
<gene>
    <name evidence="13" type="ORF">LY56_02252</name>
</gene>
<sequence>MIPAEQALAQVFALVTPLATEEVELPRLAGRVLRAPVTAQRDQPPFPASAMDGYAVSTDTNSYRVIGEAAAGHAFAGRLTAGEAVRIFTGAPVPDGADRVIIQEDVTRTGDQITLTHPLDAALHIRAQGSDFKAGDQISAPRRLRPVELALLAAMNCPRATVSRRPDVAIIATGDELVMPGETPRPDQIIASNAFALKAMAEAEGARARILPIAHDTEASLRAVLELAADADLIVTIGGASVGDHDLVGPVVDAMGASRAFYKVAMRPGKPLMAGRLGQALLLGLPGNPVSSIVCGHLFMRPALRAMQGLGAYPMQTATAALERDLPANGPRTHYMRASLGPGGTIAPHPNQDSALLGVLCQADALLIHPAGDGARKAGEQMRYIPL</sequence>
<protein>
    <recommendedName>
        <fullName evidence="11">Molybdopterin molybdenumtransferase</fullName>
        <ecNumber evidence="11">2.10.1.1</ecNumber>
    </recommendedName>
</protein>
<evidence type="ECO:0000256" key="1">
    <source>
        <dbReference type="ARBA" id="ARBA00001946"/>
    </source>
</evidence>
<evidence type="ECO:0000259" key="12">
    <source>
        <dbReference type="SMART" id="SM00852"/>
    </source>
</evidence>
<keyword evidence="9 11" id="KW-0501">Molybdenum cofactor biosynthesis</keyword>
<dbReference type="Proteomes" id="UP000249364">
    <property type="component" value="Unassembled WGS sequence"/>
</dbReference>
<dbReference type="SMART" id="SM00852">
    <property type="entry name" value="MoCF_biosynth"/>
    <property type="match status" value="1"/>
</dbReference>
<dbReference type="EC" id="2.10.1.1" evidence="11"/>
<name>A0A2W7Q7Y3_9RHOB</name>
<evidence type="ECO:0000256" key="2">
    <source>
        <dbReference type="ARBA" id="ARBA00002901"/>
    </source>
</evidence>
<dbReference type="InterPro" id="IPR036135">
    <property type="entry name" value="MoeA_linker/N_sf"/>
</dbReference>
<accession>A0A2W7Q7Y3</accession>
<dbReference type="STRING" id="121821.GCA_001870675_03216"/>
<dbReference type="Gene3D" id="2.170.190.11">
    <property type="entry name" value="Molybdopterin biosynthesis moea protein, domain 3"/>
    <property type="match status" value="1"/>
</dbReference>
<evidence type="ECO:0000256" key="5">
    <source>
        <dbReference type="ARBA" id="ARBA00022505"/>
    </source>
</evidence>
<comment type="function">
    <text evidence="2 11">Catalyzes the insertion of molybdate into adenylated molybdopterin with the concomitant release of AMP.</text>
</comment>
<evidence type="ECO:0000256" key="7">
    <source>
        <dbReference type="ARBA" id="ARBA00022723"/>
    </source>
</evidence>
<dbReference type="SUPFAM" id="SSF53218">
    <property type="entry name" value="Molybdenum cofactor biosynthesis proteins"/>
    <property type="match status" value="1"/>
</dbReference>
<dbReference type="InterPro" id="IPR036425">
    <property type="entry name" value="MoaB/Mog-like_dom_sf"/>
</dbReference>
<dbReference type="GO" id="GO:0046872">
    <property type="term" value="F:metal ion binding"/>
    <property type="evidence" value="ECO:0007669"/>
    <property type="project" value="UniProtKB-UniRule"/>
</dbReference>
<evidence type="ECO:0000256" key="4">
    <source>
        <dbReference type="ARBA" id="ARBA00010763"/>
    </source>
</evidence>
<dbReference type="Pfam" id="PF03454">
    <property type="entry name" value="MoeA_C"/>
    <property type="match status" value="1"/>
</dbReference>
<dbReference type="Gene3D" id="2.40.340.10">
    <property type="entry name" value="MoeA, C-terminal, domain IV"/>
    <property type="match status" value="1"/>
</dbReference>
<dbReference type="InterPro" id="IPR038987">
    <property type="entry name" value="MoeA-like"/>
</dbReference>
<dbReference type="Pfam" id="PF03453">
    <property type="entry name" value="MoeA_N"/>
    <property type="match status" value="1"/>
</dbReference>
<dbReference type="GO" id="GO:0061599">
    <property type="term" value="F:molybdopterin molybdotransferase activity"/>
    <property type="evidence" value="ECO:0007669"/>
    <property type="project" value="UniProtKB-UniRule"/>
</dbReference>
<evidence type="ECO:0000256" key="10">
    <source>
        <dbReference type="ARBA" id="ARBA00047317"/>
    </source>
</evidence>
<evidence type="ECO:0000313" key="14">
    <source>
        <dbReference type="Proteomes" id="UP000249364"/>
    </source>
</evidence>
<comment type="caution">
    <text evidence="13">The sequence shown here is derived from an EMBL/GenBank/DDBJ whole genome shotgun (WGS) entry which is preliminary data.</text>
</comment>
<dbReference type="PANTHER" id="PTHR10192">
    <property type="entry name" value="MOLYBDOPTERIN BIOSYNTHESIS PROTEIN"/>
    <property type="match status" value="1"/>
</dbReference>
<dbReference type="GO" id="GO:0006777">
    <property type="term" value="P:Mo-molybdopterin cofactor biosynthetic process"/>
    <property type="evidence" value="ECO:0007669"/>
    <property type="project" value="UniProtKB-UniRule"/>
</dbReference>
<feature type="domain" description="MoaB/Mog" evidence="12">
    <location>
        <begin position="169"/>
        <end position="306"/>
    </location>
</feature>
<dbReference type="NCBIfam" id="NF045515">
    <property type="entry name" value="Glp_gephyrin"/>
    <property type="match status" value="1"/>
</dbReference>
<evidence type="ECO:0000256" key="9">
    <source>
        <dbReference type="ARBA" id="ARBA00023150"/>
    </source>
</evidence>
<reference evidence="13 14" key="1">
    <citation type="submission" date="2018-06" db="EMBL/GenBank/DDBJ databases">
        <title>Genomic Encyclopedia of Archaeal and Bacterial Type Strains, Phase II (KMG-II): from individual species to whole genera.</title>
        <authorList>
            <person name="Goeker M."/>
        </authorList>
    </citation>
    <scope>NUCLEOTIDE SEQUENCE [LARGE SCALE GENOMIC DNA]</scope>
    <source>
        <strain evidence="13 14">DSM 13087</strain>
    </source>
</reference>
<comment type="cofactor">
    <cofactor evidence="1 11">
        <name>Mg(2+)</name>
        <dbReference type="ChEBI" id="CHEBI:18420"/>
    </cofactor>
</comment>
<evidence type="ECO:0000256" key="6">
    <source>
        <dbReference type="ARBA" id="ARBA00022679"/>
    </source>
</evidence>
<keyword evidence="7 11" id="KW-0479">Metal-binding</keyword>
<keyword evidence="5 11" id="KW-0500">Molybdenum</keyword>
<dbReference type="RefSeq" id="WP_071470999.1">
    <property type="nucleotide sequence ID" value="NZ_MEHT01000046.1"/>
</dbReference>